<accession>A0A3P8YD70</accession>
<reference evidence="2" key="4">
    <citation type="submission" date="2025-09" db="UniProtKB">
        <authorList>
            <consortium name="Ensembl"/>
        </authorList>
    </citation>
    <scope>IDENTIFICATION</scope>
</reference>
<dbReference type="Bgee" id="ENSELUG00000001188">
    <property type="expression patterns" value="Expressed in head kidney and 12 other cell types or tissues"/>
</dbReference>
<dbReference type="PANTHER" id="PTHR24103">
    <property type="entry name" value="E3 UBIQUITIN-PROTEIN LIGASE TRIM"/>
    <property type="match status" value="1"/>
</dbReference>
<dbReference type="InterPro" id="IPR050143">
    <property type="entry name" value="TRIM/RBCC"/>
</dbReference>
<dbReference type="InParanoid" id="A0A3P8YD70"/>
<dbReference type="InterPro" id="IPR001870">
    <property type="entry name" value="B30.2/SPRY"/>
</dbReference>
<dbReference type="Pfam" id="PF00622">
    <property type="entry name" value="SPRY"/>
    <property type="match status" value="1"/>
</dbReference>
<dbReference type="Proteomes" id="UP000265140">
    <property type="component" value="Chromosome 20"/>
</dbReference>
<dbReference type="SMART" id="SM00589">
    <property type="entry name" value="PRY"/>
    <property type="match status" value="1"/>
</dbReference>
<dbReference type="SUPFAM" id="SSF49899">
    <property type="entry name" value="Concanavalin A-like lectins/glucanases"/>
    <property type="match status" value="1"/>
</dbReference>
<dbReference type="InterPro" id="IPR043136">
    <property type="entry name" value="B30.2/SPRY_sf"/>
</dbReference>
<dbReference type="InterPro" id="IPR003879">
    <property type="entry name" value="Butyrophylin_SPRY"/>
</dbReference>
<reference evidence="2" key="2">
    <citation type="submission" date="2020-02" db="EMBL/GenBank/DDBJ databases">
        <title>Esox lucius (northern pike) genome, fEsoLuc1, primary haplotype.</title>
        <authorList>
            <person name="Myers G."/>
            <person name="Karagic N."/>
            <person name="Meyer A."/>
            <person name="Pippel M."/>
            <person name="Reichard M."/>
            <person name="Winkler S."/>
            <person name="Tracey A."/>
            <person name="Sims Y."/>
            <person name="Howe K."/>
            <person name="Rhie A."/>
            <person name="Formenti G."/>
            <person name="Durbin R."/>
            <person name="Fedrigo O."/>
            <person name="Jarvis E.D."/>
        </authorList>
    </citation>
    <scope>NUCLEOTIDE SEQUENCE [LARGE SCALE GENOMIC DNA]</scope>
</reference>
<evidence type="ECO:0000313" key="2">
    <source>
        <dbReference type="Ensembl" id="ENSELUP00000013825.2"/>
    </source>
</evidence>
<reference evidence="3" key="1">
    <citation type="journal article" date="2014" name="PLoS ONE">
        <title>The genome and linkage map of the northern pike (Esox lucius): conserved synteny revealed between the salmonid sister group and the Neoteleostei.</title>
        <authorList>
            <person name="Rondeau E.B."/>
            <person name="Minkley D.R."/>
            <person name="Leong J.S."/>
            <person name="Messmer A.M."/>
            <person name="Jantzen J.R."/>
            <person name="von Schalburg K.R."/>
            <person name="Lemon C."/>
            <person name="Bird N.H."/>
            <person name="Koop B.F."/>
        </authorList>
    </citation>
    <scope>NUCLEOTIDE SEQUENCE</scope>
</reference>
<dbReference type="CDD" id="cd13733">
    <property type="entry name" value="SPRY_PRY_C-I_1"/>
    <property type="match status" value="1"/>
</dbReference>
<feature type="domain" description="B30.2/SPRY" evidence="1">
    <location>
        <begin position="253"/>
        <end position="446"/>
    </location>
</feature>
<proteinExistence type="predicted"/>
<dbReference type="InterPro" id="IPR003877">
    <property type="entry name" value="SPRY_dom"/>
</dbReference>
<dbReference type="InterPro" id="IPR013320">
    <property type="entry name" value="ConA-like_dom_sf"/>
</dbReference>
<dbReference type="Gene3D" id="2.60.120.920">
    <property type="match status" value="1"/>
</dbReference>
<dbReference type="KEGG" id="els:105007180"/>
<dbReference type="GeneTree" id="ENSGT00940000163587"/>
<dbReference type="PRINTS" id="PR01407">
    <property type="entry name" value="BUTYPHLNCDUF"/>
</dbReference>
<organism evidence="2 3">
    <name type="scientific">Esox lucius</name>
    <name type="common">Northern pike</name>
    <dbReference type="NCBI Taxonomy" id="8010"/>
    <lineage>
        <taxon>Eukaryota</taxon>
        <taxon>Metazoa</taxon>
        <taxon>Chordata</taxon>
        <taxon>Craniata</taxon>
        <taxon>Vertebrata</taxon>
        <taxon>Euteleostomi</taxon>
        <taxon>Actinopterygii</taxon>
        <taxon>Neopterygii</taxon>
        <taxon>Teleostei</taxon>
        <taxon>Protacanthopterygii</taxon>
        <taxon>Esociformes</taxon>
        <taxon>Esocidae</taxon>
        <taxon>Esox</taxon>
    </lineage>
</organism>
<dbReference type="SMART" id="SM00449">
    <property type="entry name" value="SPRY"/>
    <property type="match status" value="1"/>
</dbReference>
<dbReference type="OMA" id="WEAYEVE"/>
<sequence>MINRTTEKCNMGDSRSFGGFGKSNGNKTILFDCCSQPFAKPTFSHNQVITKPLKKCYITCRNFLKTSHKYITYQTIQSPSLEASKATTTKLVTGLHRISKCENHLTTSHEEDYSLAECQQFILQWAEELSKLPMTSVEPNKSSPSKLQSACWEEYEVEKRTCPKEAERRLAEAQGVVSNWAAQLQLPPQDSVCRRQDVCSVLQDLERQWKRGTLPSMLSAMDFLIWAVLKDQPDEGSIPQLWLKSKQRFKHTASITVIPGPLWDWIGKAAVDILLDPESAHPDFLISKDQKRLKVGKPEESRHDPRHKYGCRGNKYNGWWCTLGTEGFTTGRHYWEVGVEGKMDWRIGVARESAPRNGFINLNTTTGYWTLRMQVDGLKALKVPAVDIRNPGRLGRIGVYLDIEQGQLSFYDAVRRSHIYTFNDTFSEKVYPVFGTVETDRELIIV</sequence>
<dbReference type="AlphaFoldDB" id="A0A3P8YD70"/>
<dbReference type="InterPro" id="IPR006574">
    <property type="entry name" value="PRY"/>
</dbReference>
<dbReference type="PROSITE" id="PS50188">
    <property type="entry name" value="B302_SPRY"/>
    <property type="match status" value="1"/>
</dbReference>
<dbReference type="FunFam" id="2.60.120.920:FF:000004">
    <property type="entry name" value="Butyrophilin subfamily 1 member A1"/>
    <property type="match status" value="1"/>
</dbReference>
<evidence type="ECO:0000259" key="1">
    <source>
        <dbReference type="PROSITE" id="PS50188"/>
    </source>
</evidence>
<dbReference type="Pfam" id="PF13765">
    <property type="entry name" value="PRY"/>
    <property type="match status" value="1"/>
</dbReference>
<dbReference type="OrthoDB" id="128536at2759"/>
<reference evidence="2" key="3">
    <citation type="submission" date="2025-08" db="UniProtKB">
        <authorList>
            <consortium name="Ensembl"/>
        </authorList>
    </citation>
    <scope>IDENTIFICATION</scope>
</reference>
<dbReference type="RefSeq" id="XP_010864312.2">
    <property type="nucleotide sequence ID" value="XM_010866010.4"/>
</dbReference>
<name>A0A3P8YD70_ESOLU</name>
<protein>
    <recommendedName>
        <fullName evidence="1">B30.2/SPRY domain-containing protein</fullName>
    </recommendedName>
</protein>
<keyword evidence="3" id="KW-1185">Reference proteome</keyword>
<evidence type="ECO:0000313" key="3">
    <source>
        <dbReference type="Proteomes" id="UP000265140"/>
    </source>
</evidence>
<dbReference type="Ensembl" id="ENSELUT00000038672.3">
    <property type="protein sequence ID" value="ENSELUP00000013825.2"/>
    <property type="gene ID" value="ENSELUG00000001188.3"/>
</dbReference>
<dbReference type="GeneID" id="105007180"/>